<protein>
    <submittedName>
        <fullName evidence="2">Uncharacterized protein</fullName>
    </submittedName>
</protein>
<gene>
    <name evidence="2" type="ORF">CEP52_017528</name>
</gene>
<comment type="caution">
    <text evidence="2">The sequence shown here is derived from an EMBL/GenBank/DDBJ whole genome shotgun (WGS) entry which is preliminary data.</text>
</comment>
<reference evidence="2 3" key="1">
    <citation type="submission" date="2017-06" db="EMBL/GenBank/DDBJ databases">
        <title>Comparative genomic analysis of Ambrosia Fusariam Clade fungi.</title>
        <authorList>
            <person name="Stajich J.E."/>
            <person name="Carrillo J."/>
            <person name="Kijimoto T."/>
            <person name="Eskalen A."/>
            <person name="O'Donnell K."/>
            <person name="Kasson M."/>
        </authorList>
    </citation>
    <scope>NUCLEOTIDE SEQUENCE [LARGE SCALE GENOMIC DNA]</scope>
    <source>
        <strain evidence="2 3">NRRL62579</strain>
    </source>
</reference>
<dbReference type="STRING" id="1325735.A0A428RPJ6"/>
<sequence>TSLPKEQYTLWYDQILLPAITAAVQDPNILQYIPKSRRIAQSTSRARQESISTERLNEENGNADVLGQGTRSNALSYILQPRHLGAIWQGVQSRAATFPQFAGIRLYMGAKNLKLAYMHPDITQTISDWRNQWNAAVDERFLDPSSTYVDIGRQHTPRTGSAAEANVLLWRRCCLRRLWRQRRAWSRRYNVLGLAEESPPEPPESVKSGVAALRQAEYPWVTMRDAVDMTITPTHKSREVLEGLLYSQFYNLIKIPFDAARQYPFQNPQLEKMALDPSYLADCEGSTRGSHANQASLKLAYRLSKLRVRAGLVPSGEDGIPIPFTYGVRAEDRVSWALLQRILPHLASSQTAAQTGHHQASADREPPFFAIQSRTMAHFLHSNINRHCFLFEYIKSQTGPRYSLPETIVMAVALRSLRFNMSGIIAKESVLWRDRWKSTRHTTKRDGQRQDVEVEQEGLGLYKTSQDYGLGWWLPGKFD</sequence>
<dbReference type="EMBL" id="NKCK01000611">
    <property type="protein sequence ID" value="RSL79398.1"/>
    <property type="molecule type" value="Genomic_DNA"/>
</dbReference>
<accession>A0A428RPJ6</accession>
<evidence type="ECO:0000313" key="3">
    <source>
        <dbReference type="Proteomes" id="UP000287144"/>
    </source>
</evidence>
<evidence type="ECO:0000313" key="2">
    <source>
        <dbReference type="EMBL" id="RSL79398.1"/>
    </source>
</evidence>
<evidence type="ECO:0000256" key="1">
    <source>
        <dbReference type="SAM" id="MobiDB-lite"/>
    </source>
</evidence>
<keyword evidence="3" id="KW-1185">Reference proteome</keyword>
<organism evidence="2 3">
    <name type="scientific">Fusarium oligoseptatum</name>
    <dbReference type="NCBI Taxonomy" id="2604345"/>
    <lineage>
        <taxon>Eukaryota</taxon>
        <taxon>Fungi</taxon>
        <taxon>Dikarya</taxon>
        <taxon>Ascomycota</taxon>
        <taxon>Pezizomycotina</taxon>
        <taxon>Sordariomycetes</taxon>
        <taxon>Hypocreomycetidae</taxon>
        <taxon>Hypocreales</taxon>
        <taxon>Nectriaceae</taxon>
        <taxon>Fusarium</taxon>
        <taxon>Fusarium solani species complex</taxon>
    </lineage>
</organism>
<name>A0A428RPJ6_9HYPO</name>
<feature type="region of interest" description="Disordered" evidence="1">
    <location>
        <begin position="41"/>
        <end position="61"/>
    </location>
</feature>
<feature type="compositionally biased region" description="Polar residues" evidence="1">
    <location>
        <begin position="41"/>
        <end position="54"/>
    </location>
</feature>
<dbReference type="Proteomes" id="UP000287144">
    <property type="component" value="Unassembled WGS sequence"/>
</dbReference>
<dbReference type="AlphaFoldDB" id="A0A428RPJ6"/>
<proteinExistence type="predicted"/>
<feature type="non-terminal residue" evidence="2">
    <location>
        <position position="1"/>
    </location>
</feature>